<dbReference type="EMBL" id="MPSH01000003">
    <property type="protein sequence ID" value="PNH35417.1"/>
    <property type="molecule type" value="Genomic_DNA"/>
</dbReference>
<evidence type="ECO:0000313" key="2">
    <source>
        <dbReference type="EMBL" id="PNH35417.1"/>
    </source>
</evidence>
<accession>A0AA44WR52</accession>
<keyword evidence="1" id="KW-0732">Signal</keyword>
<gene>
    <name evidence="2" type="ORF">BJF96_g1267</name>
</gene>
<feature type="signal peptide" evidence="1">
    <location>
        <begin position="1"/>
        <end position="19"/>
    </location>
</feature>
<feature type="chain" id="PRO_5041384205" evidence="1">
    <location>
        <begin position="20"/>
        <end position="59"/>
    </location>
</feature>
<comment type="caution">
    <text evidence="2">The sequence shown here is derived from an EMBL/GenBank/DDBJ whole genome shotgun (WGS) entry which is preliminary data.</text>
</comment>
<evidence type="ECO:0000313" key="3">
    <source>
        <dbReference type="Proteomes" id="UP000236305"/>
    </source>
</evidence>
<name>A0AA44WR52_VERDA</name>
<reference evidence="2 3" key="1">
    <citation type="submission" date="2017-12" db="EMBL/GenBank/DDBJ databases">
        <title>Comparative genomics yields insights into virulence evolution of Verticillium dahliae.</title>
        <authorList>
            <person name="Fan R."/>
            <person name="Armitage A.D."/>
            <person name="Cascant-Lopez E."/>
            <person name="Sobczyk M."/>
            <person name="Cockerton H.M."/>
            <person name="Harrison R.J."/>
        </authorList>
    </citation>
    <scope>NUCLEOTIDE SEQUENCE [LARGE SCALE GENOMIC DNA]</scope>
    <source>
        <strain evidence="2 3">12008</strain>
    </source>
</reference>
<organism evidence="2 3">
    <name type="scientific">Verticillium dahliae</name>
    <name type="common">Verticillium wilt</name>
    <dbReference type="NCBI Taxonomy" id="27337"/>
    <lineage>
        <taxon>Eukaryota</taxon>
        <taxon>Fungi</taxon>
        <taxon>Dikarya</taxon>
        <taxon>Ascomycota</taxon>
        <taxon>Pezizomycotina</taxon>
        <taxon>Sordariomycetes</taxon>
        <taxon>Hypocreomycetidae</taxon>
        <taxon>Glomerellales</taxon>
        <taxon>Plectosphaerellaceae</taxon>
        <taxon>Verticillium</taxon>
    </lineage>
</organism>
<dbReference type="AlphaFoldDB" id="A0AA44WR52"/>
<sequence>MHFFTPLAVFLSTITAVHADSDQEIKFATPEKQQVLNISAPVLLEWTLPESGTYRAFDR</sequence>
<dbReference type="Proteomes" id="UP000236305">
    <property type="component" value="Unassembled WGS sequence"/>
</dbReference>
<protein>
    <submittedName>
        <fullName evidence="2">Uncharacterized protein</fullName>
    </submittedName>
</protein>
<evidence type="ECO:0000256" key="1">
    <source>
        <dbReference type="SAM" id="SignalP"/>
    </source>
</evidence>
<proteinExistence type="predicted"/>